<comment type="caution">
    <text evidence="1">The sequence shown here is derived from an EMBL/GenBank/DDBJ whole genome shotgun (WGS) entry which is preliminary data.</text>
</comment>
<organism evidence="1 2">
    <name type="scientific">Lithospermum erythrorhizon</name>
    <name type="common">Purple gromwell</name>
    <name type="synonym">Lithospermum officinale var. erythrorhizon</name>
    <dbReference type="NCBI Taxonomy" id="34254"/>
    <lineage>
        <taxon>Eukaryota</taxon>
        <taxon>Viridiplantae</taxon>
        <taxon>Streptophyta</taxon>
        <taxon>Embryophyta</taxon>
        <taxon>Tracheophyta</taxon>
        <taxon>Spermatophyta</taxon>
        <taxon>Magnoliopsida</taxon>
        <taxon>eudicotyledons</taxon>
        <taxon>Gunneridae</taxon>
        <taxon>Pentapetalae</taxon>
        <taxon>asterids</taxon>
        <taxon>lamiids</taxon>
        <taxon>Boraginales</taxon>
        <taxon>Boraginaceae</taxon>
        <taxon>Boraginoideae</taxon>
        <taxon>Lithospermeae</taxon>
        <taxon>Lithospermum</taxon>
    </lineage>
</organism>
<dbReference type="Proteomes" id="UP001454036">
    <property type="component" value="Unassembled WGS sequence"/>
</dbReference>
<dbReference type="AlphaFoldDB" id="A0AAV3R4Y1"/>
<evidence type="ECO:0000313" key="2">
    <source>
        <dbReference type="Proteomes" id="UP001454036"/>
    </source>
</evidence>
<keyword evidence="2" id="KW-1185">Reference proteome</keyword>
<proteinExistence type="predicted"/>
<dbReference type="EMBL" id="BAABME010007178">
    <property type="protein sequence ID" value="GAA0170286.1"/>
    <property type="molecule type" value="Genomic_DNA"/>
</dbReference>
<accession>A0AAV3R4Y1</accession>
<gene>
    <name evidence="1" type="ORF">LIER_24583</name>
</gene>
<protein>
    <submittedName>
        <fullName evidence="1">Uncharacterized protein</fullName>
    </submittedName>
</protein>
<name>A0AAV3R4Y1_LITER</name>
<sequence length="139" mass="15960">MNSSYEWEDELSFYNQSQQTSGMIYEDCSTEIQHVNSHPLAIVEATSDNAEIVDTTTEMDTAPTPTVAPLSLAETTQPSRHRIKFSIENYVAYSKFSKAYYHFIAHVTCNLEPRNYKEAVRELGWRKAMKLEIDALEKN</sequence>
<evidence type="ECO:0000313" key="1">
    <source>
        <dbReference type="EMBL" id="GAA0170286.1"/>
    </source>
</evidence>
<reference evidence="1 2" key="1">
    <citation type="submission" date="2024-01" db="EMBL/GenBank/DDBJ databases">
        <title>The complete chloroplast genome sequence of Lithospermum erythrorhizon: insights into the phylogenetic relationship among Boraginaceae species and the maternal lineages of purple gromwells.</title>
        <authorList>
            <person name="Okada T."/>
            <person name="Watanabe K."/>
        </authorList>
    </citation>
    <scope>NUCLEOTIDE SEQUENCE [LARGE SCALE GENOMIC DNA]</scope>
</reference>